<dbReference type="EMBL" id="RBQB01000338">
    <property type="protein sequence ID" value="RMO80442.1"/>
    <property type="molecule type" value="Genomic_DNA"/>
</dbReference>
<evidence type="ECO:0000256" key="4">
    <source>
        <dbReference type="ARBA" id="ARBA00047590"/>
    </source>
</evidence>
<dbReference type="NCBIfam" id="TIGR02821">
    <property type="entry name" value="fghA_ester_D"/>
    <property type="match status" value="1"/>
</dbReference>
<evidence type="ECO:0000313" key="8">
    <source>
        <dbReference type="EMBL" id="RMO80442.1"/>
    </source>
</evidence>
<gene>
    <name evidence="8" type="ORF">ALQ33_02059</name>
</gene>
<evidence type="ECO:0000256" key="2">
    <source>
        <dbReference type="ARBA" id="ARBA00022487"/>
    </source>
</evidence>
<dbReference type="InterPro" id="IPR029058">
    <property type="entry name" value="AB_hydrolase_fold"/>
</dbReference>
<dbReference type="GO" id="GO:0018738">
    <property type="term" value="F:S-formylglutathione hydrolase activity"/>
    <property type="evidence" value="ECO:0007669"/>
    <property type="project" value="UniProtKB-UniRule"/>
</dbReference>
<dbReference type="SUPFAM" id="SSF53474">
    <property type="entry name" value="alpha/beta-Hydrolases"/>
    <property type="match status" value="1"/>
</dbReference>
<comment type="similarity">
    <text evidence="1 7">Belongs to the esterase D family.</text>
</comment>
<organism evidence="8 9">
    <name type="scientific">Pseudomonas syringae pv. philadelphi</name>
    <dbReference type="NCBI Taxonomy" id="251706"/>
    <lineage>
        <taxon>Bacteria</taxon>
        <taxon>Pseudomonadati</taxon>
        <taxon>Pseudomonadota</taxon>
        <taxon>Gammaproteobacteria</taxon>
        <taxon>Pseudomonadales</taxon>
        <taxon>Pseudomonadaceae</taxon>
        <taxon>Pseudomonas</taxon>
    </lineage>
</organism>
<comment type="catalytic activity">
    <reaction evidence="4 7">
        <text>S-formylglutathione + H2O = formate + glutathione + H(+)</text>
        <dbReference type="Rhea" id="RHEA:14961"/>
        <dbReference type="ChEBI" id="CHEBI:15377"/>
        <dbReference type="ChEBI" id="CHEBI:15378"/>
        <dbReference type="ChEBI" id="CHEBI:15740"/>
        <dbReference type="ChEBI" id="CHEBI:57688"/>
        <dbReference type="ChEBI" id="CHEBI:57925"/>
        <dbReference type="EC" id="3.1.2.12"/>
    </reaction>
</comment>
<dbReference type="EC" id="3.1.2.12" evidence="5 7"/>
<keyword evidence="3 7" id="KW-0378">Hydrolase</keyword>
<evidence type="ECO:0000256" key="6">
    <source>
        <dbReference type="PIRSR" id="PIRSR614186-1"/>
    </source>
</evidence>
<feature type="active site" description="Charge relay system" evidence="6">
    <location>
        <position position="251"/>
    </location>
</feature>
<protein>
    <recommendedName>
        <fullName evidence="5 7">S-formylglutathione hydrolase</fullName>
        <ecNumber evidence="5 7">3.1.2.12</ecNumber>
    </recommendedName>
</protein>
<dbReference type="AlphaFoldDB" id="A0A3M3YDC3"/>
<name>A0A3M3YDC3_9PSED</name>
<dbReference type="GO" id="GO:0005829">
    <property type="term" value="C:cytosol"/>
    <property type="evidence" value="ECO:0007669"/>
    <property type="project" value="TreeGrafter"/>
</dbReference>
<dbReference type="PANTHER" id="PTHR10061">
    <property type="entry name" value="S-FORMYLGLUTATHIONE HYDROLASE"/>
    <property type="match status" value="1"/>
</dbReference>
<evidence type="ECO:0000256" key="1">
    <source>
        <dbReference type="ARBA" id="ARBA00005622"/>
    </source>
</evidence>
<dbReference type="InterPro" id="IPR014186">
    <property type="entry name" value="S-formylglutathione_hydrol"/>
</dbReference>
<evidence type="ECO:0000256" key="3">
    <source>
        <dbReference type="ARBA" id="ARBA00022801"/>
    </source>
</evidence>
<sequence length="306" mass="33839">MASSGKKSYRQLEAYGLQHAAGVNDMPLENISCQKSFGGWHKRYRHHSPVLGCDMVFAVYLPPQAEQGGKLPVLYWLSGLTCTDENFMQKAAAHRLAAELGIIIVAPDTSPRGADVADDPDGAWDFGQGAGFYLNATEAPYARHYQMHDYVVKELPALIEAHFPASQARSISGHSMGGHGALVCALRNPGRYKSVSAFSPISNPTDCPWGQKAFSRYLGEDRSRWREWDASVLMSDAAEKLPTLVDQGDRDDFLVNQLKPEALLQAAKAADYPLTLRMQPGYDHSYFFIASFIEDHLRHHAKALNS</sequence>
<dbReference type="PANTHER" id="PTHR10061:SF1">
    <property type="entry name" value="S-FORMYLGLUTATHIONE HYDROLASE YEIG"/>
    <property type="match status" value="1"/>
</dbReference>
<proteinExistence type="inferred from homology"/>
<dbReference type="Gene3D" id="3.40.50.1820">
    <property type="entry name" value="alpha/beta hydrolase"/>
    <property type="match status" value="1"/>
</dbReference>
<feature type="active site" description="Charge relay system" evidence="6">
    <location>
        <position position="284"/>
    </location>
</feature>
<dbReference type="InterPro" id="IPR000801">
    <property type="entry name" value="Esterase-like"/>
</dbReference>
<keyword evidence="2 7" id="KW-0719">Serine esterase</keyword>
<comment type="caution">
    <text evidence="8">The sequence shown here is derived from an EMBL/GenBank/DDBJ whole genome shotgun (WGS) entry which is preliminary data.</text>
</comment>
<feature type="active site" description="Charge relay system" evidence="6">
    <location>
        <position position="175"/>
    </location>
</feature>
<evidence type="ECO:0000256" key="7">
    <source>
        <dbReference type="RuleBase" id="RU363068"/>
    </source>
</evidence>
<dbReference type="Pfam" id="PF00756">
    <property type="entry name" value="Esterase"/>
    <property type="match status" value="1"/>
</dbReference>
<comment type="function">
    <text evidence="7">Serine hydrolase involved in the detoxification of formaldehyde.</text>
</comment>
<dbReference type="Proteomes" id="UP000279372">
    <property type="component" value="Unassembled WGS sequence"/>
</dbReference>
<reference evidence="8 9" key="1">
    <citation type="submission" date="2018-08" db="EMBL/GenBank/DDBJ databases">
        <title>Recombination of ecologically and evolutionarily significant loci maintains genetic cohesion in the Pseudomonas syringae species complex.</title>
        <authorList>
            <person name="Dillon M."/>
            <person name="Thakur S."/>
            <person name="Almeida R.N.D."/>
            <person name="Weir B.S."/>
            <person name="Guttman D.S."/>
        </authorList>
    </citation>
    <scope>NUCLEOTIDE SEQUENCE [LARGE SCALE GENOMIC DNA]</scope>
    <source>
        <strain evidence="8 9">ICMP 8902</strain>
    </source>
</reference>
<evidence type="ECO:0000313" key="9">
    <source>
        <dbReference type="Proteomes" id="UP000279372"/>
    </source>
</evidence>
<dbReference type="GO" id="GO:0052689">
    <property type="term" value="F:carboxylic ester hydrolase activity"/>
    <property type="evidence" value="ECO:0007669"/>
    <property type="project" value="UniProtKB-KW"/>
</dbReference>
<dbReference type="FunFam" id="3.40.50.1820:FF:000002">
    <property type="entry name" value="S-formylglutathione hydrolase"/>
    <property type="match status" value="1"/>
</dbReference>
<evidence type="ECO:0000256" key="5">
    <source>
        <dbReference type="NCBIfam" id="TIGR02821"/>
    </source>
</evidence>
<accession>A0A3M3YDC3</accession>
<dbReference type="GO" id="GO:0046294">
    <property type="term" value="P:formaldehyde catabolic process"/>
    <property type="evidence" value="ECO:0007669"/>
    <property type="project" value="InterPro"/>
</dbReference>